<dbReference type="Gene3D" id="3.40.50.720">
    <property type="entry name" value="NAD(P)-binding Rossmann-like Domain"/>
    <property type="match status" value="1"/>
</dbReference>
<protein>
    <submittedName>
        <fullName evidence="6">SDR family oxidoreductase</fullName>
        <ecNumber evidence="6">1.-.-.-</ecNumber>
    </submittedName>
</protein>
<dbReference type="InterPro" id="IPR036291">
    <property type="entry name" value="NAD(P)-bd_dom_sf"/>
</dbReference>
<comment type="caution">
    <text evidence="6">The sequence shown here is derived from an EMBL/GenBank/DDBJ whole genome shotgun (WGS) entry which is preliminary data.</text>
</comment>
<evidence type="ECO:0000256" key="1">
    <source>
        <dbReference type="ARBA" id="ARBA00006484"/>
    </source>
</evidence>
<dbReference type="RefSeq" id="WP_349300025.1">
    <property type="nucleotide sequence ID" value="NZ_JBEDNQ010000009.1"/>
</dbReference>
<keyword evidence="7" id="KW-1185">Reference proteome</keyword>
<dbReference type="PANTHER" id="PTHR44196:SF2">
    <property type="entry name" value="SHORT-CHAIN DEHYDROGENASE-RELATED"/>
    <property type="match status" value="1"/>
</dbReference>
<evidence type="ECO:0000313" key="7">
    <source>
        <dbReference type="Proteomes" id="UP001494902"/>
    </source>
</evidence>
<evidence type="ECO:0000259" key="5">
    <source>
        <dbReference type="SMART" id="SM00822"/>
    </source>
</evidence>
<gene>
    <name evidence="6" type="ORF">WIS52_21020</name>
</gene>
<dbReference type="PROSITE" id="PS00061">
    <property type="entry name" value="ADH_SHORT"/>
    <property type="match status" value="1"/>
</dbReference>
<dbReference type="SMART" id="SM00822">
    <property type="entry name" value="PKS_KR"/>
    <property type="match status" value="1"/>
</dbReference>
<dbReference type="InterPro" id="IPR020904">
    <property type="entry name" value="Sc_DH/Rdtase_CS"/>
</dbReference>
<evidence type="ECO:0000256" key="2">
    <source>
        <dbReference type="ARBA" id="ARBA00023002"/>
    </source>
</evidence>
<proteinExistence type="inferred from homology"/>
<dbReference type="EC" id="1.-.-.-" evidence="6"/>
<name>A0ABV1KER1_9PSEU</name>
<keyword evidence="2 6" id="KW-0560">Oxidoreductase</keyword>
<dbReference type="GO" id="GO:0016491">
    <property type="term" value="F:oxidoreductase activity"/>
    <property type="evidence" value="ECO:0007669"/>
    <property type="project" value="UniProtKB-KW"/>
</dbReference>
<accession>A0ABV1KER1</accession>
<evidence type="ECO:0000256" key="3">
    <source>
        <dbReference type="RuleBase" id="RU000363"/>
    </source>
</evidence>
<sequence length="282" mass="29738">MYDYRGTVSLVTGASTGLGAAYADELARRGSALVLVARRAAALDEVAARIRVRHGVQVTTLPADLGRPEDVTALLEEIDRRDRPVDLVVNNAGMSAVGPFLDGRPDRDLDSIALNVTALVTLTHGFGRRMAARGRGGIINVASTAAFQPMPFQATYGAGKAFVLSFTEALAEELRGGPVRVMAAHPGATATGFFDRTSHTMDAAAADPADRVAARTLDDFARGRPASYPGRPAFRAMTWLPRLVSRRLAARLAGGFNRRSGVDRATNAPGAAGHTPTSSGRM</sequence>
<dbReference type="SUPFAM" id="SSF51735">
    <property type="entry name" value="NAD(P)-binding Rossmann-fold domains"/>
    <property type="match status" value="1"/>
</dbReference>
<dbReference type="CDD" id="cd05233">
    <property type="entry name" value="SDR_c"/>
    <property type="match status" value="1"/>
</dbReference>
<feature type="region of interest" description="Disordered" evidence="4">
    <location>
        <begin position="259"/>
        <end position="282"/>
    </location>
</feature>
<feature type="domain" description="Ketoreductase" evidence="5">
    <location>
        <begin position="7"/>
        <end position="193"/>
    </location>
</feature>
<dbReference type="PRINTS" id="PR00080">
    <property type="entry name" value="SDRFAMILY"/>
</dbReference>
<comment type="similarity">
    <text evidence="1 3">Belongs to the short-chain dehydrogenases/reductases (SDR) family.</text>
</comment>
<dbReference type="InterPro" id="IPR002347">
    <property type="entry name" value="SDR_fam"/>
</dbReference>
<dbReference type="PIRSF" id="PIRSF000126">
    <property type="entry name" value="11-beta-HSD1"/>
    <property type="match status" value="1"/>
</dbReference>
<dbReference type="Proteomes" id="UP001494902">
    <property type="component" value="Unassembled WGS sequence"/>
</dbReference>
<reference evidence="6 7" key="1">
    <citation type="submission" date="2024-03" db="EMBL/GenBank/DDBJ databases">
        <title>Draft genome sequence of Pseudonocardia nematodicida JCM 31783.</title>
        <authorList>
            <person name="Butdee W."/>
            <person name="Duangmal K."/>
        </authorList>
    </citation>
    <scope>NUCLEOTIDE SEQUENCE [LARGE SCALE GENOMIC DNA]</scope>
    <source>
        <strain evidence="6 7">JCM 31783</strain>
    </source>
</reference>
<dbReference type="InterPro" id="IPR057326">
    <property type="entry name" value="KR_dom"/>
</dbReference>
<organism evidence="6 7">
    <name type="scientific">Pseudonocardia nematodicida</name>
    <dbReference type="NCBI Taxonomy" id="1206997"/>
    <lineage>
        <taxon>Bacteria</taxon>
        <taxon>Bacillati</taxon>
        <taxon>Actinomycetota</taxon>
        <taxon>Actinomycetes</taxon>
        <taxon>Pseudonocardiales</taxon>
        <taxon>Pseudonocardiaceae</taxon>
        <taxon>Pseudonocardia</taxon>
    </lineage>
</organism>
<dbReference type="Pfam" id="PF00106">
    <property type="entry name" value="adh_short"/>
    <property type="match status" value="1"/>
</dbReference>
<evidence type="ECO:0000313" key="6">
    <source>
        <dbReference type="EMBL" id="MEQ3552955.1"/>
    </source>
</evidence>
<dbReference type="PRINTS" id="PR00081">
    <property type="entry name" value="GDHRDH"/>
</dbReference>
<dbReference type="EMBL" id="JBEDNQ010000009">
    <property type="protein sequence ID" value="MEQ3552955.1"/>
    <property type="molecule type" value="Genomic_DNA"/>
</dbReference>
<evidence type="ECO:0000256" key="4">
    <source>
        <dbReference type="SAM" id="MobiDB-lite"/>
    </source>
</evidence>
<dbReference type="PANTHER" id="PTHR44196">
    <property type="entry name" value="DEHYDROGENASE/REDUCTASE SDR FAMILY MEMBER 7B"/>
    <property type="match status" value="1"/>
</dbReference>